<protein>
    <submittedName>
        <fullName evidence="4">Uncharacterized protein</fullName>
    </submittedName>
</protein>
<keyword evidence="5" id="KW-1185">Reference proteome</keyword>
<feature type="region of interest" description="Disordered" evidence="3">
    <location>
        <begin position="1"/>
        <end position="48"/>
    </location>
</feature>
<feature type="compositionally biased region" description="Basic and acidic residues" evidence="3">
    <location>
        <begin position="142"/>
        <end position="155"/>
    </location>
</feature>
<organism evidence="4 5">
    <name type="scientific">Arabis alpina</name>
    <name type="common">Alpine rock-cress</name>
    <dbReference type="NCBI Taxonomy" id="50452"/>
    <lineage>
        <taxon>Eukaryota</taxon>
        <taxon>Viridiplantae</taxon>
        <taxon>Streptophyta</taxon>
        <taxon>Embryophyta</taxon>
        <taxon>Tracheophyta</taxon>
        <taxon>Spermatophyta</taxon>
        <taxon>Magnoliopsida</taxon>
        <taxon>eudicotyledons</taxon>
        <taxon>Gunneridae</taxon>
        <taxon>Pentapetalae</taxon>
        <taxon>rosids</taxon>
        <taxon>malvids</taxon>
        <taxon>Brassicales</taxon>
        <taxon>Brassicaceae</taxon>
        <taxon>Arabideae</taxon>
        <taxon>Arabis</taxon>
    </lineage>
</organism>
<feature type="compositionally biased region" description="Polar residues" evidence="3">
    <location>
        <begin position="75"/>
        <end position="95"/>
    </location>
</feature>
<dbReference type="AlphaFoldDB" id="A0A087HFF9"/>
<dbReference type="InterPro" id="IPR051992">
    <property type="entry name" value="OxStress_Response_Reg"/>
</dbReference>
<dbReference type="OMA" id="CEARNRP"/>
<evidence type="ECO:0000256" key="2">
    <source>
        <dbReference type="ARBA" id="ARBA00023242"/>
    </source>
</evidence>
<evidence type="ECO:0000256" key="1">
    <source>
        <dbReference type="ARBA" id="ARBA00004123"/>
    </source>
</evidence>
<dbReference type="Gramene" id="KFK40861">
    <property type="protein sequence ID" value="KFK40861"/>
    <property type="gene ID" value="AALP_AA2G051200"/>
</dbReference>
<dbReference type="PANTHER" id="PTHR33172:SF37">
    <property type="entry name" value="PROTEIN OXIDATIVE STRESS 3 LIKE 1"/>
    <property type="match status" value="1"/>
</dbReference>
<comment type="subcellular location">
    <subcellularLocation>
        <location evidence="1">Nucleus</location>
    </subcellularLocation>
</comment>
<gene>
    <name evidence="4" type="ordered locus">AALP_Aa2g051200</name>
</gene>
<evidence type="ECO:0000313" key="4">
    <source>
        <dbReference type="EMBL" id="KFK40861.1"/>
    </source>
</evidence>
<evidence type="ECO:0000256" key="3">
    <source>
        <dbReference type="SAM" id="MobiDB-lite"/>
    </source>
</evidence>
<keyword evidence="2" id="KW-0539">Nucleus</keyword>
<accession>A0A087HFF9</accession>
<feature type="region of interest" description="Disordered" evidence="3">
    <location>
        <begin position="75"/>
        <end position="155"/>
    </location>
</feature>
<feature type="compositionally biased region" description="Low complexity" evidence="3">
    <location>
        <begin position="15"/>
        <end position="27"/>
    </location>
</feature>
<sequence>MSTVMDGTDREFRCRSSSSTSYSSIGRNSEDEESGENEAESPYKGPLDIMESIEDVLPIRRGISKFYKGESKSFTNLAESESSTMKDLGRSQNPYSRRRRNLLRHRISSRGGISKTPLKMPFTLASKSPWKPKHTPPVQTKGKFDSPRNLHNTID</sequence>
<dbReference type="GO" id="GO:0006950">
    <property type="term" value="P:response to stress"/>
    <property type="evidence" value="ECO:0007669"/>
    <property type="project" value="UniProtKB-ARBA"/>
</dbReference>
<proteinExistence type="predicted"/>
<feature type="compositionally biased region" description="Acidic residues" evidence="3">
    <location>
        <begin position="30"/>
        <end position="39"/>
    </location>
</feature>
<dbReference type="EMBL" id="CM002870">
    <property type="protein sequence ID" value="KFK40861.1"/>
    <property type="molecule type" value="Genomic_DNA"/>
</dbReference>
<dbReference type="Proteomes" id="UP000029120">
    <property type="component" value="Chromosome 2"/>
</dbReference>
<reference evidence="5" key="1">
    <citation type="journal article" date="2015" name="Nat. Plants">
        <title>Genome expansion of Arabis alpina linked with retrotransposition and reduced symmetric DNA methylation.</title>
        <authorList>
            <person name="Willing E.M."/>
            <person name="Rawat V."/>
            <person name="Mandakova T."/>
            <person name="Maumus F."/>
            <person name="James G.V."/>
            <person name="Nordstroem K.J."/>
            <person name="Becker C."/>
            <person name="Warthmann N."/>
            <person name="Chica C."/>
            <person name="Szarzynska B."/>
            <person name="Zytnicki M."/>
            <person name="Albani M.C."/>
            <person name="Kiefer C."/>
            <person name="Bergonzi S."/>
            <person name="Castaings L."/>
            <person name="Mateos J.L."/>
            <person name="Berns M.C."/>
            <person name="Bujdoso N."/>
            <person name="Piofczyk T."/>
            <person name="de Lorenzo L."/>
            <person name="Barrero-Sicilia C."/>
            <person name="Mateos I."/>
            <person name="Piednoel M."/>
            <person name="Hagmann J."/>
            <person name="Chen-Min-Tao R."/>
            <person name="Iglesias-Fernandez R."/>
            <person name="Schuster S.C."/>
            <person name="Alonso-Blanco C."/>
            <person name="Roudier F."/>
            <person name="Carbonero P."/>
            <person name="Paz-Ares J."/>
            <person name="Davis S.J."/>
            <person name="Pecinka A."/>
            <person name="Quesneville H."/>
            <person name="Colot V."/>
            <person name="Lysak M.A."/>
            <person name="Weigel D."/>
            <person name="Coupland G."/>
            <person name="Schneeberger K."/>
        </authorList>
    </citation>
    <scope>NUCLEOTIDE SEQUENCE [LARGE SCALE GENOMIC DNA]</scope>
    <source>
        <strain evidence="5">cv. Pajares</strain>
    </source>
</reference>
<dbReference type="GO" id="GO:0005634">
    <property type="term" value="C:nucleus"/>
    <property type="evidence" value="ECO:0007669"/>
    <property type="project" value="UniProtKB-SubCell"/>
</dbReference>
<evidence type="ECO:0000313" key="5">
    <source>
        <dbReference type="Proteomes" id="UP000029120"/>
    </source>
</evidence>
<dbReference type="eggNOG" id="KOG4210">
    <property type="taxonomic scope" value="Eukaryota"/>
</dbReference>
<dbReference type="OrthoDB" id="691484at2759"/>
<feature type="compositionally biased region" description="Basic residues" evidence="3">
    <location>
        <begin position="96"/>
        <end position="108"/>
    </location>
</feature>
<name>A0A087HFF9_ARAAL</name>
<dbReference type="PANTHER" id="PTHR33172">
    <property type="entry name" value="OS08G0516900 PROTEIN"/>
    <property type="match status" value="1"/>
</dbReference>